<dbReference type="EMBL" id="BDIP01000169">
    <property type="protein sequence ID" value="GIQ80433.1"/>
    <property type="molecule type" value="Genomic_DNA"/>
</dbReference>
<proteinExistence type="predicted"/>
<comment type="caution">
    <text evidence="1">The sequence shown here is derived from an EMBL/GenBank/DDBJ whole genome shotgun (WGS) entry which is preliminary data.</text>
</comment>
<name>A0A9K3CNG5_9EUKA</name>
<organism evidence="1 2">
    <name type="scientific">Kipferlia bialata</name>
    <dbReference type="NCBI Taxonomy" id="797122"/>
    <lineage>
        <taxon>Eukaryota</taxon>
        <taxon>Metamonada</taxon>
        <taxon>Carpediemonas-like organisms</taxon>
        <taxon>Kipferlia</taxon>
    </lineage>
</organism>
<dbReference type="AlphaFoldDB" id="A0A9K3CNG5"/>
<protein>
    <submittedName>
        <fullName evidence="1">Uncharacterized protein</fullName>
    </submittedName>
</protein>
<evidence type="ECO:0000313" key="1">
    <source>
        <dbReference type="EMBL" id="GIQ80433.1"/>
    </source>
</evidence>
<reference evidence="1 2" key="1">
    <citation type="journal article" date="2018" name="PLoS ONE">
        <title>The draft genome of Kipferlia bialata reveals reductive genome evolution in fornicate parasites.</title>
        <authorList>
            <person name="Tanifuji G."/>
            <person name="Takabayashi S."/>
            <person name="Kume K."/>
            <person name="Takagi M."/>
            <person name="Nakayama T."/>
            <person name="Kamikawa R."/>
            <person name="Inagaki Y."/>
            <person name="Hashimoto T."/>
        </authorList>
    </citation>
    <scope>NUCLEOTIDE SEQUENCE [LARGE SCALE GENOMIC DNA]</scope>
    <source>
        <strain evidence="1">NY0173</strain>
    </source>
</reference>
<dbReference type="Proteomes" id="UP000265618">
    <property type="component" value="Unassembled WGS sequence"/>
</dbReference>
<evidence type="ECO:0000313" key="2">
    <source>
        <dbReference type="Proteomes" id="UP000265618"/>
    </source>
</evidence>
<gene>
    <name evidence="1" type="ORF">KIPB_001232</name>
</gene>
<keyword evidence="2" id="KW-1185">Reference proteome</keyword>
<accession>A0A9K3CNG5</accession>
<sequence>MNTKERGADQSRWLLPLCDIYGQVSYLFGWACAVPSVPPQFECRGICAGPPYASCLCFDSGIYQQLCDLLRHHGHLPGVSVFCMLSLGVTCTGITPRHCHCGVQAHLEAYRREDAFVHKALIKSGIIPLFLETAERVHTPSNGVPWCT</sequence>